<dbReference type="OrthoDB" id="2117718at2759"/>
<protein>
    <submittedName>
        <fullName evidence="1">Uncharacterized protein</fullName>
    </submittedName>
</protein>
<organism evidence="1 2">
    <name type="scientific">Thelonectria olida</name>
    <dbReference type="NCBI Taxonomy" id="1576542"/>
    <lineage>
        <taxon>Eukaryota</taxon>
        <taxon>Fungi</taxon>
        <taxon>Dikarya</taxon>
        <taxon>Ascomycota</taxon>
        <taxon>Pezizomycotina</taxon>
        <taxon>Sordariomycetes</taxon>
        <taxon>Hypocreomycetidae</taxon>
        <taxon>Hypocreales</taxon>
        <taxon>Nectriaceae</taxon>
        <taxon>Thelonectria</taxon>
    </lineage>
</organism>
<name>A0A9P8WHF9_9HYPO</name>
<proteinExistence type="predicted"/>
<comment type="caution">
    <text evidence="1">The sequence shown here is derived from an EMBL/GenBank/DDBJ whole genome shotgun (WGS) entry which is preliminary data.</text>
</comment>
<accession>A0A9P8WHF9</accession>
<evidence type="ECO:0000313" key="1">
    <source>
        <dbReference type="EMBL" id="KAH6898057.1"/>
    </source>
</evidence>
<dbReference type="EMBL" id="JAGPYM010000002">
    <property type="protein sequence ID" value="KAH6898057.1"/>
    <property type="molecule type" value="Genomic_DNA"/>
</dbReference>
<keyword evidence="2" id="KW-1185">Reference proteome</keyword>
<dbReference type="SUPFAM" id="SSF56059">
    <property type="entry name" value="Glutathione synthetase ATP-binding domain-like"/>
    <property type="match status" value="1"/>
</dbReference>
<sequence length="515" mass="57283">MPPTALVQISVSRSAEEKLIVPAHRSSLSRRANELTTLRKQLTVDSMGAQIAFGMMDRLSPHAIAISDPMLARLERLHLLLGRALIDLVDRWFSDETARLPHRMPLDPEEEVLLQWVAGAGFVPRFAEHVGCWRSDVLFGRSSDDLDDEAPYICEINGRLPLNGILVTGLSANGVSQLGLGQHGVETLNSLEDSYLRLIDFFDPSKPLYCVREKWPGVDSSVLLPTYTARTKQPTGVVRPADLELRPDETSPTGYALWDRSTSTLMEQWFVEMLQDEWASLDPAVARQLALTPLNDLRTVLLVHDKRLLGILVEEIPGMVSRGVLTAEEGDIVAAGIAETIIPGSAPLQTLLRESTADPAVKDSYVYKPCRDGSGRGVELGRNLSQAEWLARLSRLASADVLRPHQHPAVIQRLVDHHWYDVVRHEVPGVTGPEPQKFHLIGSMHVFQSRRFNCGPWRLGLETHLGMDSESPGLMMSSVRLPEWLMCTENEDEAQVGGIEVQILSMFEINNPSNY</sequence>
<dbReference type="AlphaFoldDB" id="A0A9P8WHF9"/>
<evidence type="ECO:0000313" key="2">
    <source>
        <dbReference type="Proteomes" id="UP000777438"/>
    </source>
</evidence>
<dbReference type="Proteomes" id="UP000777438">
    <property type="component" value="Unassembled WGS sequence"/>
</dbReference>
<reference evidence="1 2" key="1">
    <citation type="journal article" date="2021" name="Nat. Commun.">
        <title>Genetic determinants of endophytism in the Arabidopsis root mycobiome.</title>
        <authorList>
            <person name="Mesny F."/>
            <person name="Miyauchi S."/>
            <person name="Thiergart T."/>
            <person name="Pickel B."/>
            <person name="Atanasova L."/>
            <person name="Karlsson M."/>
            <person name="Huettel B."/>
            <person name="Barry K.W."/>
            <person name="Haridas S."/>
            <person name="Chen C."/>
            <person name="Bauer D."/>
            <person name="Andreopoulos W."/>
            <person name="Pangilinan J."/>
            <person name="LaButti K."/>
            <person name="Riley R."/>
            <person name="Lipzen A."/>
            <person name="Clum A."/>
            <person name="Drula E."/>
            <person name="Henrissat B."/>
            <person name="Kohler A."/>
            <person name="Grigoriev I.V."/>
            <person name="Martin F.M."/>
            <person name="Hacquard S."/>
        </authorList>
    </citation>
    <scope>NUCLEOTIDE SEQUENCE [LARGE SCALE GENOMIC DNA]</scope>
    <source>
        <strain evidence="1 2">MPI-CAGE-CH-0241</strain>
    </source>
</reference>
<gene>
    <name evidence="1" type="ORF">B0T10DRAFT_543095</name>
</gene>